<feature type="transmembrane region" description="Helical" evidence="2">
    <location>
        <begin position="6"/>
        <end position="31"/>
    </location>
</feature>
<feature type="region of interest" description="Disordered" evidence="1">
    <location>
        <begin position="39"/>
        <end position="75"/>
    </location>
</feature>
<keyword evidence="2" id="KW-1133">Transmembrane helix</keyword>
<protein>
    <submittedName>
        <fullName evidence="3">Uncharacterized protein</fullName>
    </submittedName>
</protein>
<dbReference type="Proteomes" id="UP001549257">
    <property type="component" value="Unassembled WGS sequence"/>
</dbReference>
<proteinExistence type="predicted"/>
<evidence type="ECO:0000313" key="3">
    <source>
        <dbReference type="EMBL" id="MET4581360.1"/>
    </source>
</evidence>
<reference evidence="3 4" key="1">
    <citation type="submission" date="2024-06" db="EMBL/GenBank/DDBJ databases">
        <title>Sorghum-associated microbial communities from plants grown in Nebraska, USA.</title>
        <authorList>
            <person name="Schachtman D."/>
        </authorList>
    </citation>
    <scope>NUCLEOTIDE SEQUENCE [LARGE SCALE GENOMIC DNA]</scope>
    <source>
        <strain evidence="3 4">2857</strain>
    </source>
</reference>
<name>A0ABV2QJY9_9MICO</name>
<keyword evidence="4" id="KW-1185">Reference proteome</keyword>
<evidence type="ECO:0000256" key="2">
    <source>
        <dbReference type="SAM" id="Phobius"/>
    </source>
</evidence>
<keyword evidence="2" id="KW-0472">Membrane</keyword>
<accession>A0ABV2QJY9</accession>
<keyword evidence="2" id="KW-0812">Transmembrane</keyword>
<sequence length="75" mass="7808">MAAKDGAVLFLMIFAAAIVTLIVVVGVYLIWRDRHTGDLQGRLDPRDQPGGAHSDAVSKSLSTAPSRMGGGAFGP</sequence>
<organism evidence="3 4">
    <name type="scientific">Conyzicola nivalis</name>
    <dbReference type="NCBI Taxonomy" id="1477021"/>
    <lineage>
        <taxon>Bacteria</taxon>
        <taxon>Bacillati</taxon>
        <taxon>Actinomycetota</taxon>
        <taxon>Actinomycetes</taxon>
        <taxon>Micrococcales</taxon>
        <taxon>Microbacteriaceae</taxon>
        <taxon>Conyzicola</taxon>
    </lineage>
</organism>
<gene>
    <name evidence="3" type="ORF">ABIE21_000850</name>
</gene>
<evidence type="ECO:0000313" key="4">
    <source>
        <dbReference type="Proteomes" id="UP001549257"/>
    </source>
</evidence>
<comment type="caution">
    <text evidence="3">The sequence shown here is derived from an EMBL/GenBank/DDBJ whole genome shotgun (WGS) entry which is preliminary data.</text>
</comment>
<dbReference type="EMBL" id="JBEPSJ010000001">
    <property type="protein sequence ID" value="MET4581360.1"/>
    <property type="molecule type" value="Genomic_DNA"/>
</dbReference>
<evidence type="ECO:0000256" key="1">
    <source>
        <dbReference type="SAM" id="MobiDB-lite"/>
    </source>
</evidence>